<organism evidence="7 8">
    <name type="scientific">Elioraea tepida</name>
    <dbReference type="NCBI Taxonomy" id="2843330"/>
    <lineage>
        <taxon>Bacteria</taxon>
        <taxon>Pseudomonadati</taxon>
        <taxon>Pseudomonadota</taxon>
        <taxon>Alphaproteobacteria</taxon>
        <taxon>Acetobacterales</taxon>
        <taxon>Elioraeaceae</taxon>
        <taxon>Elioraea</taxon>
    </lineage>
</organism>
<feature type="transmembrane region" description="Helical" evidence="6">
    <location>
        <begin position="46"/>
        <end position="65"/>
    </location>
</feature>
<dbReference type="PANTHER" id="PTHR30238">
    <property type="entry name" value="MEMBRANE BOUND PREDICTED REDOX MODULATOR"/>
    <property type="match status" value="1"/>
</dbReference>
<protein>
    <submittedName>
        <fullName evidence="7">TerC family protein</fullName>
    </submittedName>
</protein>
<evidence type="ECO:0000256" key="3">
    <source>
        <dbReference type="ARBA" id="ARBA00022692"/>
    </source>
</evidence>
<dbReference type="NCBIfam" id="TIGR03717">
    <property type="entry name" value="R_switched_YjbE"/>
    <property type="match status" value="1"/>
</dbReference>
<evidence type="ECO:0000313" key="8">
    <source>
        <dbReference type="Proteomes" id="UP000694001"/>
    </source>
</evidence>
<gene>
    <name evidence="7" type="ORF">KO353_04710</name>
</gene>
<keyword evidence="3 6" id="KW-0812">Transmembrane</keyword>
<reference evidence="7" key="1">
    <citation type="submission" date="2021-06" db="EMBL/GenBank/DDBJ databases">
        <title>Elioraea tepida, sp. nov., a moderately thermophilic aerobic anoxygenic phototrophic bacterium isolated from an alkaline siliceous hot spring mat community in Yellowstone National Park, WY, USA.</title>
        <authorList>
            <person name="Saini M.K."/>
            <person name="Yoshida S."/>
            <person name="Sebastian A."/>
            <person name="Hirose S."/>
            <person name="Hara E."/>
            <person name="Tamaki H."/>
            <person name="Soulier N.T."/>
            <person name="Albert I."/>
            <person name="Hanada S."/>
            <person name="Bryant D.A."/>
            <person name="Tank M."/>
        </authorList>
    </citation>
    <scope>NUCLEOTIDE SEQUENCE</scope>
    <source>
        <strain evidence="7">MS-P2</strain>
    </source>
</reference>
<feature type="transmembrane region" description="Helical" evidence="6">
    <location>
        <begin position="146"/>
        <end position="168"/>
    </location>
</feature>
<dbReference type="GO" id="GO:0016020">
    <property type="term" value="C:membrane"/>
    <property type="evidence" value="ECO:0007669"/>
    <property type="project" value="UniProtKB-SubCell"/>
</dbReference>
<dbReference type="PANTHER" id="PTHR30238:SF4">
    <property type="entry name" value="SLL1022 PROTEIN"/>
    <property type="match status" value="1"/>
</dbReference>
<evidence type="ECO:0000256" key="2">
    <source>
        <dbReference type="ARBA" id="ARBA00007511"/>
    </source>
</evidence>
<name>A0A975U3X4_9PROT</name>
<dbReference type="RefSeq" id="WP_218286583.1">
    <property type="nucleotide sequence ID" value="NZ_CP076448.1"/>
</dbReference>
<evidence type="ECO:0000256" key="1">
    <source>
        <dbReference type="ARBA" id="ARBA00004141"/>
    </source>
</evidence>
<keyword evidence="4 6" id="KW-1133">Transmembrane helix</keyword>
<evidence type="ECO:0000256" key="6">
    <source>
        <dbReference type="SAM" id="Phobius"/>
    </source>
</evidence>
<keyword evidence="8" id="KW-1185">Reference proteome</keyword>
<feature type="transmembrane region" description="Helical" evidence="6">
    <location>
        <begin position="175"/>
        <end position="193"/>
    </location>
</feature>
<dbReference type="Pfam" id="PF03741">
    <property type="entry name" value="TerC"/>
    <property type="match status" value="1"/>
</dbReference>
<dbReference type="Proteomes" id="UP000694001">
    <property type="component" value="Chromosome"/>
</dbReference>
<dbReference type="KEGG" id="elio:KO353_04710"/>
<sequence length="237" mass="25629">MDLSISGSQIWALVAVIGIDIALAGDNAVVVGMAAAGLPPEQRRRAIILGIGAAALLRILFALMTTQLLEITELVFVGGLLLVWVCWKMYQELRGAREAESKHAAEGFNAQPKTFAQAMYQIVIADVSMSLDNVLAVAAASKEHPYIMAFGLLLSVVLMGVAASYIARMLDRHRWIGWLGLALIVYVSLKMLWEGWPGVARHVGLSPDPTVMISVAGAAILLYVLADLLILRRRTLP</sequence>
<dbReference type="EMBL" id="CP076448">
    <property type="protein sequence ID" value="QXM25527.1"/>
    <property type="molecule type" value="Genomic_DNA"/>
</dbReference>
<comment type="similarity">
    <text evidence="2">Belongs to the TerC family.</text>
</comment>
<comment type="subcellular location">
    <subcellularLocation>
        <location evidence="1">Membrane</location>
        <topology evidence="1">Multi-pass membrane protein</topology>
    </subcellularLocation>
</comment>
<accession>A0A975U3X4</accession>
<keyword evidence="5 6" id="KW-0472">Membrane</keyword>
<dbReference type="InterPro" id="IPR022301">
    <property type="entry name" value="Integral_membrane_YjbE"/>
</dbReference>
<evidence type="ECO:0000256" key="4">
    <source>
        <dbReference type="ARBA" id="ARBA00022989"/>
    </source>
</evidence>
<feature type="transmembrane region" description="Helical" evidence="6">
    <location>
        <begin position="213"/>
        <end position="231"/>
    </location>
</feature>
<proteinExistence type="inferred from homology"/>
<evidence type="ECO:0000256" key="5">
    <source>
        <dbReference type="ARBA" id="ARBA00023136"/>
    </source>
</evidence>
<evidence type="ECO:0000313" key="7">
    <source>
        <dbReference type="EMBL" id="QXM25527.1"/>
    </source>
</evidence>
<dbReference type="InterPro" id="IPR005496">
    <property type="entry name" value="Integral_membrane_TerC"/>
</dbReference>
<feature type="transmembrane region" description="Helical" evidence="6">
    <location>
        <begin position="71"/>
        <end position="87"/>
    </location>
</feature>
<feature type="transmembrane region" description="Helical" evidence="6">
    <location>
        <begin position="118"/>
        <end position="140"/>
    </location>
</feature>
<feature type="transmembrane region" description="Helical" evidence="6">
    <location>
        <begin position="12"/>
        <end position="34"/>
    </location>
</feature>
<dbReference type="AlphaFoldDB" id="A0A975U3X4"/>